<dbReference type="InterPro" id="IPR015422">
    <property type="entry name" value="PyrdxlP-dep_Trfase_small"/>
</dbReference>
<dbReference type="CDD" id="cd00614">
    <property type="entry name" value="CGS_like"/>
    <property type="match status" value="1"/>
</dbReference>
<evidence type="ECO:0000313" key="3">
    <source>
        <dbReference type="EMBL" id="CAB4323631.1"/>
    </source>
</evidence>
<evidence type="ECO:0000313" key="4">
    <source>
        <dbReference type="EMBL" id="CAB4938695.1"/>
    </source>
</evidence>
<dbReference type="Gene3D" id="3.40.640.10">
    <property type="entry name" value="Type I PLP-dependent aspartate aminotransferase-like (Major domain)"/>
    <property type="match status" value="1"/>
</dbReference>
<dbReference type="AlphaFoldDB" id="A0A6J5YGQ6"/>
<evidence type="ECO:0000256" key="2">
    <source>
        <dbReference type="ARBA" id="ARBA00022898"/>
    </source>
</evidence>
<dbReference type="Pfam" id="PF01053">
    <property type="entry name" value="Cys_Met_Meta_PP"/>
    <property type="match status" value="1"/>
</dbReference>
<dbReference type="EMBL" id="CAFBNC010000052">
    <property type="protein sequence ID" value="CAB4938695.1"/>
    <property type="molecule type" value="Genomic_DNA"/>
</dbReference>
<dbReference type="InterPro" id="IPR015421">
    <property type="entry name" value="PyrdxlP-dep_Trfase_major"/>
</dbReference>
<dbReference type="GO" id="GO:0005737">
    <property type="term" value="C:cytoplasm"/>
    <property type="evidence" value="ECO:0007669"/>
    <property type="project" value="TreeGrafter"/>
</dbReference>
<dbReference type="EMBL" id="CAEMXZ010000059">
    <property type="protein sequence ID" value="CAB4323631.1"/>
    <property type="molecule type" value="Genomic_DNA"/>
</dbReference>
<dbReference type="InterPro" id="IPR000277">
    <property type="entry name" value="Cys/Met-Metab_PyrdxlP-dep_enz"/>
</dbReference>
<dbReference type="GO" id="GO:0016846">
    <property type="term" value="F:carbon-sulfur lyase activity"/>
    <property type="evidence" value="ECO:0007669"/>
    <property type="project" value="TreeGrafter"/>
</dbReference>
<dbReference type="InterPro" id="IPR015424">
    <property type="entry name" value="PyrdxlP-dep_Trfase"/>
</dbReference>
<protein>
    <submittedName>
        <fullName evidence="3">Unannotated protein</fullName>
    </submittedName>
</protein>
<name>A0A6J5YGQ6_9ZZZZ</name>
<proteinExistence type="predicted"/>
<dbReference type="PANTHER" id="PTHR11808">
    <property type="entry name" value="TRANS-SULFURATION ENZYME FAMILY MEMBER"/>
    <property type="match status" value="1"/>
</dbReference>
<accession>A0A6J5YGQ6</accession>
<gene>
    <name evidence="3" type="ORF">UFOPK1392_01388</name>
    <name evidence="4" type="ORF">UFOPK3733_01146</name>
</gene>
<keyword evidence="2" id="KW-0663">Pyridoxal phosphate</keyword>
<reference evidence="3" key="1">
    <citation type="submission" date="2020-05" db="EMBL/GenBank/DDBJ databases">
        <authorList>
            <person name="Chiriac C."/>
            <person name="Salcher M."/>
            <person name="Ghai R."/>
            <person name="Kavagutti S V."/>
        </authorList>
    </citation>
    <scope>NUCLEOTIDE SEQUENCE</scope>
</reference>
<dbReference type="GO" id="GO:0030170">
    <property type="term" value="F:pyridoxal phosphate binding"/>
    <property type="evidence" value="ECO:0007669"/>
    <property type="project" value="InterPro"/>
</dbReference>
<organism evidence="3">
    <name type="scientific">freshwater metagenome</name>
    <dbReference type="NCBI Taxonomy" id="449393"/>
    <lineage>
        <taxon>unclassified sequences</taxon>
        <taxon>metagenomes</taxon>
        <taxon>ecological metagenomes</taxon>
    </lineage>
</organism>
<dbReference type="SUPFAM" id="SSF53383">
    <property type="entry name" value="PLP-dependent transferases"/>
    <property type="match status" value="1"/>
</dbReference>
<dbReference type="GO" id="GO:0019346">
    <property type="term" value="P:transsulfuration"/>
    <property type="evidence" value="ECO:0007669"/>
    <property type="project" value="InterPro"/>
</dbReference>
<dbReference type="Gene3D" id="3.90.1150.10">
    <property type="entry name" value="Aspartate Aminotransferase, domain 1"/>
    <property type="match status" value="1"/>
</dbReference>
<sequence>MNHDELHPETRAIRAGRADNDTALAPILWATTTFVTPTVEEGRRMATGVGSARFYSRYGNPTVNGFEDAIAQLEGAETARAFASGMGAISAVILGLCSKGDHIVAQRQLYAGTQLLLQTACPRFGIDVTFVDGTEPGAFAAAVIPGRTTLVFAETPANPRLDLVDLDELGAIAGPMTVVDSTFATPLVQRPLEHGVDLVIHSATKAIAGHNDATLGVVAGSAELVNWLYSFAVLQGANASPFDAMNGTRGLRTLGVRLERQSANAGELAHALEGHPLVEAVRWPGLESHPQFALAQRQMALPGGLLTFDLAGGLEAGRIFVESLEIAQLATSLGGPETLVTHPASTTHVNLTAEELEANGIRPGTVRVSVGLEHAGDLLADFAQSLDRVATAR</sequence>
<dbReference type="FunFam" id="3.40.640.10:FF:000046">
    <property type="entry name" value="Cystathionine gamma-lyase"/>
    <property type="match status" value="1"/>
</dbReference>
<dbReference type="PIRSF" id="PIRSF001434">
    <property type="entry name" value="CGS"/>
    <property type="match status" value="1"/>
</dbReference>
<comment type="cofactor">
    <cofactor evidence="1">
        <name>pyridoxal 5'-phosphate</name>
        <dbReference type="ChEBI" id="CHEBI:597326"/>
    </cofactor>
</comment>
<evidence type="ECO:0000256" key="1">
    <source>
        <dbReference type="ARBA" id="ARBA00001933"/>
    </source>
</evidence>